<organism evidence="2 3">
    <name type="scientific">Lithohypha guttulata</name>
    <dbReference type="NCBI Taxonomy" id="1690604"/>
    <lineage>
        <taxon>Eukaryota</taxon>
        <taxon>Fungi</taxon>
        <taxon>Dikarya</taxon>
        <taxon>Ascomycota</taxon>
        <taxon>Pezizomycotina</taxon>
        <taxon>Eurotiomycetes</taxon>
        <taxon>Chaetothyriomycetidae</taxon>
        <taxon>Chaetothyriales</taxon>
        <taxon>Trichomeriaceae</taxon>
        <taxon>Lithohypha</taxon>
    </lineage>
</organism>
<evidence type="ECO:0000313" key="3">
    <source>
        <dbReference type="Proteomes" id="UP001345013"/>
    </source>
</evidence>
<keyword evidence="3" id="KW-1185">Reference proteome</keyword>
<proteinExistence type="predicted"/>
<feature type="region of interest" description="Disordered" evidence="1">
    <location>
        <begin position="505"/>
        <end position="531"/>
    </location>
</feature>
<gene>
    <name evidence="2" type="ORF">LTR24_004312</name>
</gene>
<protein>
    <submittedName>
        <fullName evidence="2">Uncharacterized protein</fullName>
    </submittedName>
</protein>
<dbReference type="EMBL" id="JAVRRG010000044">
    <property type="protein sequence ID" value="KAK5093326.1"/>
    <property type="molecule type" value="Genomic_DNA"/>
</dbReference>
<evidence type="ECO:0000256" key="1">
    <source>
        <dbReference type="SAM" id="MobiDB-lite"/>
    </source>
</evidence>
<name>A0ABR0KDP5_9EURO</name>
<reference evidence="2 3" key="1">
    <citation type="submission" date="2023-08" db="EMBL/GenBank/DDBJ databases">
        <title>Black Yeasts Isolated from many extreme environments.</title>
        <authorList>
            <person name="Coleine C."/>
            <person name="Stajich J.E."/>
            <person name="Selbmann L."/>
        </authorList>
    </citation>
    <scope>NUCLEOTIDE SEQUENCE [LARGE SCALE GENOMIC DNA]</scope>
    <source>
        <strain evidence="2 3">CCFEE 5885</strain>
    </source>
</reference>
<dbReference type="Proteomes" id="UP001345013">
    <property type="component" value="Unassembled WGS sequence"/>
</dbReference>
<evidence type="ECO:0000313" key="2">
    <source>
        <dbReference type="EMBL" id="KAK5093326.1"/>
    </source>
</evidence>
<comment type="caution">
    <text evidence="2">The sequence shown here is derived from an EMBL/GenBank/DDBJ whole genome shotgun (WGS) entry which is preliminary data.</text>
</comment>
<accession>A0ABR0KDP5</accession>
<sequence length="531" mass="60876">MGIAFQKSCYLVPDSFVKNPSVCKVKEPTRRKLMRRRKTQFDNIFQEALLWSTSMLLPLDILSEGPELYHALDRLSSRLLGQDIDEHKINRIFRKLSQHILPLGIEQSNDTSRYQQPSYASYETLTRDSEADHVPAGALREIYKNCPDFQSKYPNARTWKDIKCWSSPFTINGVFSLSWLEAQFFYTWVDLGLPNTGVVSGRDYWSADNLKEIRARLRSSNSESLDDAYDLQLAAVDCIIVRALPKPHPGGATASLGGKNVMDLYPSFFEGDDGWLRDSLRNFLIVPSETDIRGLRGGRVHVVLHELFHSPSVLDAHDLDVKYTDEEYHDKARGGYLCRAVMEQDERDTTSDEPNLVETDESGCAVKLRRVLAQGLPACIDLALQGNHVNIKMAEDNAESWSLLSLFRVLMFAYPDLDFQAAYDEEYNPTWEEWKIYPRSTLLHHCTLFEYLRHPDTKPYCSVTEHPDYDAEKDAWAVHTGRKRPESDKELLKVVDGIVKQKLKEEDEEVGRASERQKLKDEGWSKVNDAE</sequence>